<name>A0A915IDN8_ROMCU</name>
<accession>A0A915IDN8</accession>
<dbReference type="SUPFAM" id="SSF81324">
    <property type="entry name" value="Voltage-gated potassium channels"/>
    <property type="match status" value="1"/>
</dbReference>
<feature type="transmembrane region" description="Helical" evidence="1">
    <location>
        <begin position="21"/>
        <end position="49"/>
    </location>
</feature>
<keyword evidence="2" id="KW-1185">Reference proteome</keyword>
<dbReference type="AlphaFoldDB" id="A0A915IDN8"/>
<evidence type="ECO:0000256" key="1">
    <source>
        <dbReference type="SAM" id="Phobius"/>
    </source>
</evidence>
<dbReference type="Gene3D" id="1.10.287.70">
    <property type="match status" value="1"/>
</dbReference>
<keyword evidence="1" id="KW-0812">Transmembrane</keyword>
<proteinExistence type="predicted"/>
<evidence type="ECO:0000313" key="2">
    <source>
        <dbReference type="Proteomes" id="UP000887565"/>
    </source>
</evidence>
<organism evidence="2 3">
    <name type="scientific">Romanomermis culicivorax</name>
    <name type="common">Nematode worm</name>
    <dbReference type="NCBI Taxonomy" id="13658"/>
    <lineage>
        <taxon>Eukaryota</taxon>
        <taxon>Metazoa</taxon>
        <taxon>Ecdysozoa</taxon>
        <taxon>Nematoda</taxon>
        <taxon>Enoplea</taxon>
        <taxon>Dorylaimia</taxon>
        <taxon>Mermithida</taxon>
        <taxon>Mermithoidea</taxon>
        <taxon>Mermithidae</taxon>
        <taxon>Romanomermis</taxon>
    </lineage>
</organism>
<sequence length="204" mass="23705">MVTKFQSSKTRQQRLKIIKKYAKAILPHVGLILLSMIYVITGASAFYYLERPHELRIRRTYVRNVTILKVNFLNDVWYSGRGENRLLESKSDELEVYRPSQQLSRPEAENRLERITKKLFEAFDTHYVEAGHLLHDEEAGSDRDRADNRTEADDVVIKLFHSLFNSVLKNMAPEAICYRIASAIRMDAAAARVSFYHTPIIFNI</sequence>
<keyword evidence="1" id="KW-0472">Membrane</keyword>
<reference evidence="3" key="1">
    <citation type="submission" date="2022-11" db="UniProtKB">
        <authorList>
            <consortium name="WormBaseParasite"/>
        </authorList>
    </citation>
    <scope>IDENTIFICATION</scope>
</reference>
<dbReference type="WBParaSite" id="nRc.2.0.1.t12300-RA">
    <property type="protein sequence ID" value="nRc.2.0.1.t12300-RA"/>
    <property type="gene ID" value="nRc.2.0.1.g12300"/>
</dbReference>
<evidence type="ECO:0000313" key="3">
    <source>
        <dbReference type="WBParaSite" id="nRc.2.0.1.t12300-RA"/>
    </source>
</evidence>
<dbReference type="Proteomes" id="UP000887565">
    <property type="component" value="Unplaced"/>
</dbReference>
<keyword evidence="1" id="KW-1133">Transmembrane helix</keyword>
<protein>
    <submittedName>
        <fullName evidence="3">Uncharacterized protein</fullName>
    </submittedName>
</protein>